<dbReference type="AlphaFoldDB" id="A0A0A9H644"/>
<accession>A0A0A9H644</accession>
<protein>
    <submittedName>
        <fullName evidence="1">Uncharacterized protein</fullName>
    </submittedName>
</protein>
<evidence type="ECO:0000313" key="1">
    <source>
        <dbReference type="EMBL" id="JAE32207.1"/>
    </source>
</evidence>
<reference evidence="1" key="1">
    <citation type="submission" date="2014-09" db="EMBL/GenBank/DDBJ databases">
        <authorList>
            <person name="Magalhaes I.L.F."/>
            <person name="Oliveira U."/>
            <person name="Santos F.R."/>
            <person name="Vidigal T.H.D.A."/>
            <person name="Brescovit A.D."/>
            <person name="Santos A.J."/>
        </authorList>
    </citation>
    <scope>NUCLEOTIDE SEQUENCE</scope>
    <source>
        <tissue evidence="1">Shoot tissue taken approximately 20 cm above the soil surface</tissue>
    </source>
</reference>
<reference evidence="1" key="2">
    <citation type="journal article" date="2015" name="Data Brief">
        <title>Shoot transcriptome of the giant reed, Arundo donax.</title>
        <authorList>
            <person name="Barrero R.A."/>
            <person name="Guerrero F.D."/>
            <person name="Moolhuijzen P."/>
            <person name="Goolsby J.A."/>
            <person name="Tidwell J."/>
            <person name="Bellgard S.E."/>
            <person name="Bellgard M.I."/>
        </authorList>
    </citation>
    <scope>NUCLEOTIDE SEQUENCE</scope>
    <source>
        <tissue evidence="1">Shoot tissue taken approximately 20 cm above the soil surface</tissue>
    </source>
</reference>
<organism evidence="1">
    <name type="scientific">Arundo donax</name>
    <name type="common">Giant reed</name>
    <name type="synonym">Donax arundinaceus</name>
    <dbReference type="NCBI Taxonomy" id="35708"/>
    <lineage>
        <taxon>Eukaryota</taxon>
        <taxon>Viridiplantae</taxon>
        <taxon>Streptophyta</taxon>
        <taxon>Embryophyta</taxon>
        <taxon>Tracheophyta</taxon>
        <taxon>Spermatophyta</taxon>
        <taxon>Magnoliopsida</taxon>
        <taxon>Liliopsida</taxon>
        <taxon>Poales</taxon>
        <taxon>Poaceae</taxon>
        <taxon>PACMAD clade</taxon>
        <taxon>Arundinoideae</taxon>
        <taxon>Arundineae</taxon>
        <taxon>Arundo</taxon>
    </lineage>
</organism>
<proteinExistence type="predicted"/>
<dbReference type="EMBL" id="GBRH01165689">
    <property type="protein sequence ID" value="JAE32207.1"/>
    <property type="molecule type" value="Transcribed_RNA"/>
</dbReference>
<sequence>MDDDGRMDACPARTQPLRLASLHADKLNAAAAATCYPLRVHRFMPALPPAGRLFVDDSELQLTRPAGSEGRNQ</sequence>
<name>A0A0A9H644_ARUDO</name>